<sequence length="185" mass="19866">MKQVSQELLRWDCTTQTVHSCDTGHPLACGHGDGVGKRAPQEEEGEEEQAQGREPAGQLQPSVCSDGKLKPAEVIAKAAANGVTFMSLTDHDTIAGVGEAIAAAQKLGVLVFPGVEISAEVKGGENLHILGYFFPGSNSAELEKQLLKIRTGRHKRGKGMLKKLVRVALTGQKYRACNSWFTSIR</sequence>
<dbReference type="PANTHER" id="PTHR42924">
    <property type="entry name" value="EXONUCLEASE"/>
    <property type="match status" value="1"/>
</dbReference>
<feature type="region of interest" description="Disordered" evidence="1">
    <location>
        <begin position="24"/>
        <end position="63"/>
    </location>
</feature>
<name>A0A9W6WNQ8_9STRA</name>
<evidence type="ECO:0000313" key="4">
    <source>
        <dbReference type="Proteomes" id="UP001165083"/>
    </source>
</evidence>
<dbReference type="Proteomes" id="UP001165083">
    <property type="component" value="Unassembled WGS sequence"/>
</dbReference>
<comment type="caution">
    <text evidence="3">The sequence shown here is derived from an EMBL/GenBank/DDBJ whole genome shotgun (WGS) entry which is preliminary data.</text>
</comment>
<gene>
    <name evidence="3" type="ORF">Plil01_000814100</name>
</gene>
<feature type="domain" description="Polymerase/histidinol phosphatase N-terminal" evidence="2">
    <location>
        <begin position="62"/>
        <end position="121"/>
    </location>
</feature>
<accession>A0A9W6WNQ8</accession>
<dbReference type="EMBL" id="BSXW01000386">
    <property type="protein sequence ID" value="GMF20811.1"/>
    <property type="molecule type" value="Genomic_DNA"/>
</dbReference>
<dbReference type="SUPFAM" id="SSF89550">
    <property type="entry name" value="PHP domain-like"/>
    <property type="match status" value="1"/>
</dbReference>
<dbReference type="Pfam" id="PF02811">
    <property type="entry name" value="PHP"/>
    <property type="match status" value="1"/>
</dbReference>
<dbReference type="InterPro" id="IPR004013">
    <property type="entry name" value="PHP_dom"/>
</dbReference>
<organism evidence="3 4">
    <name type="scientific">Phytophthora lilii</name>
    <dbReference type="NCBI Taxonomy" id="2077276"/>
    <lineage>
        <taxon>Eukaryota</taxon>
        <taxon>Sar</taxon>
        <taxon>Stramenopiles</taxon>
        <taxon>Oomycota</taxon>
        <taxon>Peronosporomycetes</taxon>
        <taxon>Peronosporales</taxon>
        <taxon>Peronosporaceae</taxon>
        <taxon>Phytophthora</taxon>
    </lineage>
</organism>
<proteinExistence type="predicted"/>
<dbReference type="OrthoDB" id="16564at2759"/>
<dbReference type="InterPro" id="IPR016195">
    <property type="entry name" value="Pol/histidinol_Pase-like"/>
</dbReference>
<evidence type="ECO:0000256" key="1">
    <source>
        <dbReference type="SAM" id="MobiDB-lite"/>
    </source>
</evidence>
<dbReference type="Gene3D" id="3.20.20.140">
    <property type="entry name" value="Metal-dependent hydrolases"/>
    <property type="match status" value="1"/>
</dbReference>
<keyword evidence="4" id="KW-1185">Reference proteome</keyword>
<dbReference type="GO" id="GO:0004534">
    <property type="term" value="F:5'-3' RNA exonuclease activity"/>
    <property type="evidence" value="ECO:0007669"/>
    <property type="project" value="TreeGrafter"/>
</dbReference>
<dbReference type="SMART" id="SM00481">
    <property type="entry name" value="POLIIIAc"/>
    <property type="match status" value="1"/>
</dbReference>
<evidence type="ECO:0000259" key="2">
    <source>
        <dbReference type="SMART" id="SM00481"/>
    </source>
</evidence>
<evidence type="ECO:0000313" key="3">
    <source>
        <dbReference type="EMBL" id="GMF20811.1"/>
    </source>
</evidence>
<dbReference type="GO" id="GO:0035312">
    <property type="term" value="F:5'-3' DNA exonuclease activity"/>
    <property type="evidence" value="ECO:0007669"/>
    <property type="project" value="TreeGrafter"/>
</dbReference>
<dbReference type="AlphaFoldDB" id="A0A9W6WNQ8"/>
<protein>
    <submittedName>
        <fullName evidence="3">Unnamed protein product</fullName>
    </submittedName>
</protein>
<dbReference type="InterPro" id="IPR003141">
    <property type="entry name" value="Pol/His_phosphatase_N"/>
</dbReference>
<dbReference type="PANTHER" id="PTHR42924:SF3">
    <property type="entry name" value="POLYMERASE_HISTIDINOL PHOSPHATASE N-TERMINAL DOMAIN-CONTAINING PROTEIN"/>
    <property type="match status" value="1"/>
</dbReference>
<reference evidence="3" key="1">
    <citation type="submission" date="2023-04" db="EMBL/GenBank/DDBJ databases">
        <title>Phytophthora lilii NBRC 32176.</title>
        <authorList>
            <person name="Ichikawa N."/>
            <person name="Sato H."/>
            <person name="Tonouchi N."/>
        </authorList>
    </citation>
    <scope>NUCLEOTIDE SEQUENCE</scope>
    <source>
        <strain evidence="3">NBRC 32176</strain>
    </source>
</reference>
<dbReference type="InterPro" id="IPR052018">
    <property type="entry name" value="PHP_domain"/>
</dbReference>